<dbReference type="EMBL" id="JMTK01000002">
    <property type="protein sequence ID" value="KJZ81928.1"/>
    <property type="molecule type" value="Genomic_DNA"/>
</dbReference>
<dbReference type="PANTHER" id="PTHR21043:SF0">
    <property type="entry name" value="MITOCHONDRIAL ASSEMBLY OF RIBOSOMAL LARGE SUBUNIT PROTEIN 1"/>
    <property type="match status" value="1"/>
</dbReference>
<accession>A0A094Z4Z7</accession>
<comment type="subcellular location">
    <subcellularLocation>
        <location evidence="2">Cytoplasm</location>
    </subcellularLocation>
</comment>
<evidence type="ECO:0000313" key="3">
    <source>
        <dbReference type="EMBL" id="KJZ81928.1"/>
    </source>
</evidence>
<evidence type="ECO:0000313" key="6">
    <source>
        <dbReference type="Proteomes" id="UP000189542"/>
    </source>
</evidence>
<organism evidence="3 5">
    <name type="scientific">Candidatus Liberibacter solanacearum</name>
    <dbReference type="NCBI Taxonomy" id="556287"/>
    <lineage>
        <taxon>Bacteria</taxon>
        <taxon>Pseudomonadati</taxon>
        <taxon>Pseudomonadota</taxon>
        <taxon>Alphaproteobacteria</taxon>
        <taxon>Hyphomicrobiales</taxon>
        <taxon>Rhizobiaceae</taxon>
        <taxon>Liberibacter</taxon>
    </lineage>
</organism>
<dbReference type="EMBL" id="LVWB01000005">
    <property type="protein sequence ID" value="ONI60129.1"/>
    <property type="molecule type" value="Genomic_DNA"/>
</dbReference>
<comment type="caution">
    <text evidence="3">The sequence shown here is derived from an EMBL/GenBank/DDBJ whole genome shotgun (WGS) entry which is preliminary data.</text>
</comment>
<evidence type="ECO:0000313" key="5">
    <source>
        <dbReference type="Proteomes" id="UP000033731"/>
    </source>
</evidence>
<dbReference type="AlphaFoldDB" id="A0A094Z4Z7"/>
<dbReference type="NCBIfam" id="TIGR00090">
    <property type="entry name" value="rsfS_iojap_ybeB"/>
    <property type="match status" value="1"/>
</dbReference>
<dbReference type="Proteomes" id="UP000189542">
    <property type="component" value="Unassembled WGS sequence"/>
</dbReference>
<dbReference type="GO" id="GO:0017148">
    <property type="term" value="P:negative regulation of translation"/>
    <property type="evidence" value="ECO:0007669"/>
    <property type="project" value="UniProtKB-UniRule"/>
</dbReference>
<evidence type="ECO:0000313" key="4">
    <source>
        <dbReference type="EMBL" id="ONI60129.1"/>
    </source>
</evidence>
<keyword evidence="5" id="KW-1185">Reference proteome</keyword>
<dbReference type="GO" id="GO:0043023">
    <property type="term" value="F:ribosomal large subunit binding"/>
    <property type="evidence" value="ECO:0007669"/>
    <property type="project" value="TreeGrafter"/>
</dbReference>
<comment type="similarity">
    <text evidence="1 2">Belongs to the Iojap/RsfS family.</text>
</comment>
<dbReference type="PANTHER" id="PTHR21043">
    <property type="entry name" value="IOJAP SUPERFAMILY ORTHOLOG"/>
    <property type="match status" value="1"/>
</dbReference>
<dbReference type="RefSeq" id="WP_034441079.1">
    <property type="nucleotide sequence ID" value="NZ_JMTK01000002.1"/>
</dbReference>
<dbReference type="HAMAP" id="MF_01477">
    <property type="entry name" value="Iojap_RsfS"/>
    <property type="match status" value="1"/>
</dbReference>
<dbReference type="GO" id="GO:0005737">
    <property type="term" value="C:cytoplasm"/>
    <property type="evidence" value="ECO:0007669"/>
    <property type="project" value="UniProtKB-SubCell"/>
</dbReference>
<dbReference type="SUPFAM" id="SSF81301">
    <property type="entry name" value="Nucleotidyltransferase"/>
    <property type="match status" value="1"/>
</dbReference>
<dbReference type="InterPro" id="IPR004394">
    <property type="entry name" value="Iojap/RsfS/C7orf30"/>
</dbReference>
<dbReference type="Proteomes" id="UP000033731">
    <property type="component" value="Unassembled WGS sequence"/>
</dbReference>
<keyword evidence="2" id="KW-0810">Translation regulation</keyword>
<dbReference type="PATRIC" id="fig|556287.9.peg.685"/>
<protein>
    <recommendedName>
        <fullName evidence="2">Ribosomal silencing factor RsfS</fullName>
    </recommendedName>
</protein>
<sequence>MPVNTKKTEEQINDNTAACVTTIIECLTELKAEDIRHIENTSAQSLICDNMVIVSGRSTKHVASIADNLISYLKKKKIKVFGVEGLLAANWVLIDIGDVIVHVFHPESRKLYDLDSMWTG</sequence>
<reference evidence="4 6" key="2">
    <citation type="journal article" date="2017" name="PLoS ONE">
        <title>Genomic sequence of 'Candidatus Liberibacter solanacearum' haplotype C and its comparison with haplotype A and B genomes.</title>
        <authorList>
            <person name="Wang J."/>
            <person name="Haapalainen M."/>
            <person name="Schott T."/>
            <person name="Thompson S.M."/>
            <person name="Smith G.R."/>
            <person name="Nissinen A.I."/>
            <person name="Pirhonen M."/>
        </authorList>
    </citation>
    <scope>NUCLEOTIDE SEQUENCE [LARGE SCALE GENOMIC DNA]</scope>
    <source>
        <strain evidence="4 6">FIN111</strain>
    </source>
</reference>
<dbReference type="GO" id="GO:0090071">
    <property type="term" value="P:negative regulation of ribosome biogenesis"/>
    <property type="evidence" value="ECO:0007669"/>
    <property type="project" value="UniProtKB-UniRule"/>
</dbReference>
<evidence type="ECO:0000256" key="2">
    <source>
        <dbReference type="HAMAP-Rule" id="MF_01477"/>
    </source>
</evidence>
<dbReference type="Pfam" id="PF02410">
    <property type="entry name" value="RsfS"/>
    <property type="match status" value="1"/>
</dbReference>
<dbReference type="OrthoDB" id="9793681at2"/>
<name>A0A094Z4Z7_9HYPH</name>
<evidence type="ECO:0000256" key="1">
    <source>
        <dbReference type="ARBA" id="ARBA00010574"/>
    </source>
</evidence>
<dbReference type="GO" id="GO:0042256">
    <property type="term" value="P:cytosolic ribosome assembly"/>
    <property type="evidence" value="ECO:0007669"/>
    <property type="project" value="UniProtKB-UniRule"/>
</dbReference>
<dbReference type="Gene3D" id="3.30.460.10">
    <property type="entry name" value="Beta Polymerase, domain 2"/>
    <property type="match status" value="1"/>
</dbReference>
<keyword evidence="2" id="KW-0963">Cytoplasm</keyword>
<reference evidence="3 5" key="1">
    <citation type="journal article" date="2015" name="Phytopathology">
        <title>Genomes of Candidatus Liberibacter solanacearum haplotype A from New Zealand and the USA suggest significant genome plasticity in the species.</title>
        <authorList>
            <person name="Thompson S.M."/>
            <person name="Johnson C.P."/>
            <person name="Lu A.Y."/>
            <person name="Frampton R.A."/>
            <person name="Sullivan K.L."/>
            <person name="Fiers M.W."/>
            <person name="Crowhurst R.N."/>
            <person name="Pitman A.R."/>
            <person name="Scott I."/>
            <person name="Gudmestad N.C."/>
            <person name="Smith G.R."/>
        </authorList>
    </citation>
    <scope>NUCLEOTIDE SEQUENCE [LARGE SCALE GENOMIC DNA]</scope>
    <source>
        <strain evidence="3 5">LsoNZ1</strain>
    </source>
</reference>
<proteinExistence type="inferred from homology"/>
<keyword evidence="2" id="KW-0678">Repressor</keyword>
<comment type="subunit">
    <text evidence="2">Interacts with ribosomal protein uL14 (rplN).</text>
</comment>
<comment type="function">
    <text evidence="2">Functions as a ribosomal silencing factor. Interacts with ribosomal protein uL14 (rplN), blocking formation of intersubunit bridge B8. Prevents association of the 30S and 50S ribosomal subunits and the formation of functional ribosomes, thus repressing translation.</text>
</comment>
<dbReference type="InterPro" id="IPR043519">
    <property type="entry name" value="NT_sf"/>
</dbReference>
<gene>
    <name evidence="2" type="primary">rsfS</name>
    <name evidence="4" type="ORF">AYO25_01465</name>
    <name evidence="3" type="ORF">DJ66_0658</name>
</gene>